<name>A0AB36TFJ1_ACETH</name>
<dbReference type="GeneID" id="35806143"/>
<accession>A0AB36TFJ1</accession>
<dbReference type="Proteomes" id="UP000223596">
    <property type="component" value="Unassembled WGS sequence"/>
</dbReference>
<protein>
    <submittedName>
        <fullName evidence="1">Uncharacterized protein</fullName>
    </submittedName>
</protein>
<organism evidence="1 2">
    <name type="scientific">Acetivibrio thermocellus AD2</name>
    <dbReference type="NCBI Taxonomy" id="1138384"/>
    <lineage>
        <taxon>Bacteria</taxon>
        <taxon>Bacillati</taxon>
        <taxon>Bacillota</taxon>
        <taxon>Clostridia</taxon>
        <taxon>Eubacteriales</taxon>
        <taxon>Oscillospiraceae</taxon>
        <taxon>Acetivibrio</taxon>
    </lineage>
</organism>
<dbReference type="RefSeq" id="WP_003518741.1">
    <property type="nucleotide sequence ID" value="NZ_CP013828.1"/>
</dbReference>
<dbReference type="AlphaFoldDB" id="A0AB36TFJ1"/>
<gene>
    <name evidence="1" type="ORF">M972_111460</name>
</gene>
<reference evidence="1 2" key="1">
    <citation type="submission" date="2017-09" db="EMBL/GenBank/DDBJ databases">
        <title>Evaluation of Pacific Biosciences Sequencing Technology to Finishing C. thermocellum Genome Sequences.</title>
        <authorList>
            <person name="Brown S."/>
        </authorList>
    </citation>
    <scope>NUCLEOTIDE SEQUENCE [LARGE SCALE GENOMIC DNA]</scope>
    <source>
        <strain evidence="1 2">AD2</strain>
    </source>
</reference>
<proteinExistence type="predicted"/>
<dbReference type="EMBL" id="PDBW01000001">
    <property type="protein sequence ID" value="PFH02674.1"/>
    <property type="molecule type" value="Genomic_DNA"/>
</dbReference>
<evidence type="ECO:0000313" key="2">
    <source>
        <dbReference type="Proteomes" id="UP000223596"/>
    </source>
</evidence>
<comment type="caution">
    <text evidence="1">The sequence shown here is derived from an EMBL/GenBank/DDBJ whole genome shotgun (WGS) entry which is preliminary data.</text>
</comment>
<evidence type="ECO:0000313" key="1">
    <source>
        <dbReference type="EMBL" id="PFH02674.1"/>
    </source>
</evidence>
<sequence>MKKGLLKQFPKQIREKILDHTIESYELRDVILKLIEKNPKFIIRTYLNDEELRDLLEEKDFEMIENKLKSALNYEWLYYEFKKAVKENMDELVRDIAESFAFSILYENKYEYDESSGQIKDCGKYNLDDYEKLGDFLCDYGLVTENTDDYLEIDPDNDTSHLDSIAINYLHKTLKQLLIDVYNNRREEFLKFFGIEQDYVLSDMDFEELEYELFEFFDSDFPIPDFDNPVGIAAQLISEVEEMDAKTLFEMGKEAVMSKEK</sequence>